<dbReference type="Gene3D" id="3.30.559.10">
    <property type="entry name" value="Chloramphenicol acetyltransferase-like domain"/>
    <property type="match status" value="1"/>
</dbReference>
<dbReference type="InterPro" id="IPR001242">
    <property type="entry name" value="Condensation_dom"/>
</dbReference>
<dbReference type="Gene3D" id="3.30.559.30">
    <property type="entry name" value="Nonribosomal peptide synthetase, condensation domain"/>
    <property type="match status" value="1"/>
</dbReference>
<dbReference type="Pfam" id="PF00668">
    <property type="entry name" value="Condensation"/>
    <property type="match status" value="1"/>
</dbReference>
<evidence type="ECO:0000313" key="2">
    <source>
        <dbReference type="EMBL" id="NNH74579.1"/>
    </source>
</evidence>
<evidence type="ECO:0000259" key="1">
    <source>
        <dbReference type="Pfam" id="PF00668"/>
    </source>
</evidence>
<dbReference type="InterPro" id="IPR023213">
    <property type="entry name" value="CAT-like_dom_sf"/>
</dbReference>
<dbReference type="SUPFAM" id="SSF52777">
    <property type="entry name" value="CoA-dependent acyltransferases"/>
    <property type="match status" value="2"/>
</dbReference>
<organism evidence="2 3">
    <name type="scientific">Nocardia uniformis</name>
    <dbReference type="NCBI Taxonomy" id="53432"/>
    <lineage>
        <taxon>Bacteria</taxon>
        <taxon>Bacillati</taxon>
        <taxon>Actinomycetota</taxon>
        <taxon>Actinomycetes</taxon>
        <taxon>Mycobacteriales</taxon>
        <taxon>Nocardiaceae</taxon>
        <taxon>Nocardia</taxon>
    </lineage>
</organism>
<dbReference type="GO" id="GO:0003824">
    <property type="term" value="F:catalytic activity"/>
    <property type="evidence" value="ECO:0007669"/>
    <property type="project" value="InterPro"/>
</dbReference>
<dbReference type="EMBL" id="JABELX010000015">
    <property type="protein sequence ID" value="NNH74579.1"/>
    <property type="molecule type" value="Genomic_DNA"/>
</dbReference>
<sequence length="470" mass="52165">MEYTLLSDFEIRPGRLTFWSATNTAEWAPDPRPLSTAHTEYCASIDNSDSRPGRGRWIGTIFEMDAPFDHDAVHTMTRWWHARHEGLRTTVHRAAAEWQRRTCSETGIEVRSEGVDTVTDSEELNDFLRDALELRLSPLIWPHCLIATVEHADSRDFTVLVAADHSVMDAYGQLLVISELRRLYHAALAEAIVPPSETSTASAEFAAVERSAAAALTPECEAVAVWREFLAESGGTLPRFHPGPVTAVQDPDTADAAQHSVSRWLLDAAEADAFEAALDAVGHRATTGAFAALALAARQLFHTSNFRTVMPVATRPPQWAESMGWFVNILPVDIELGDHTDFRDALDIARTALKRAKPAAMAPASRVFNLLDIEDRPRFGASFVDTRRLPNIRTLERLRWRALRADSHSADEVYFWINRTVQGLNISTRFPAAYSDTAMHRYIDEIASILRNFGAAEAAGPRALRTEGAA</sequence>
<dbReference type="Proteomes" id="UP000586827">
    <property type="component" value="Unassembled WGS sequence"/>
</dbReference>
<name>A0A849CG08_9NOCA</name>
<reference evidence="2 3" key="1">
    <citation type="submission" date="2020-05" db="EMBL/GenBank/DDBJ databases">
        <title>MicrobeNet Type strains.</title>
        <authorList>
            <person name="Nicholson A.C."/>
        </authorList>
    </citation>
    <scope>NUCLEOTIDE SEQUENCE [LARGE SCALE GENOMIC DNA]</scope>
    <source>
        <strain evidence="2 3">JCM 3224</strain>
    </source>
</reference>
<dbReference type="GO" id="GO:0008610">
    <property type="term" value="P:lipid biosynthetic process"/>
    <property type="evidence" value="ECO:0007669"/>
    <property type="project" value="UniProtKB-ARBA"/>
</dbReference>
<gene>
    <name evidence="2" type="ORF">HLB23_32825</name>
</gene>
<protein>
    <recommendedName>
        <fullName evidence="1">Condensation domain-containing protein</fullName>
    </recommendedName>
</protein>
<accession>A0A849CG08</accession>
<evidence type="ECO:0000313" key="3">
    <source>
        <dbReference type="Proteomes" id="UP000586827"/>
    </source>
</evidence>
<dbReference type="RefSeq" id="WP_067525507.1">
    <property type="nucleotide sequence ID" value="NZ_JABELX010000015.1"/>
</dbReference>
<proteinExistence type="predicted"/>
<feature type="domain" description="Condensation" evidence="1">
    <location>
        <begin position="61"/>
        <end position="376"/>
    </location>
</feature>
<keyword evidence="3" id="KW-1185">Reference proteome</keyword>
<comment type="caution">
    <text evidence="2">The sequence shown here is derived from an EMBL/GenBank/DDBJ whole genome shotgun (WGS) entry which is preliminary data.</text>
</comment>
<dbReference type="AlphaFoldDB" id="A0A849CG08"/>